<evidence type="ECO:0000256" key="1">
    <source>
        <dbReference type="ARBA" id="ARBA00006611"/>
    </source>
</evidence>
<evidence type="ECO:0000313" key="4">
    <source>
        <dbReference type="Proteomes" id="UP000269591"/>
    </source>
</evidence>
<dbReference type="OrthoDB" id="9810761at2"/>
<organism evidence="3 4">
    <name type="scientific">Slackia equolifaciens</name>
    <dbReference type="NCBI Taxonomy" id="498718"/>
    <lineage>
        <taxon>Bacteria</taxon>
        <taxon>Bacillati</taxon>
        <taxon>Actinomycetota</taxon>
        <taxon>Coriobacteriia</taxon>
        <taxon>Eggerthellales</taxon>
        <taxon>Eggerthellaceae</taxon>
        <taxon>Slackia</taxon>
    </lineage>
</organism>
<evidence type="ECO:0000313" key="3">
    <source>
        <dbReference type="EMBL" id="RNL42116.1"/>
    </source>
</evidence>
<dbReference type="InterPro" id="IPR027417">
    <property type="entry name" value="P-loop_NTPase"/>
</dbReference>
<dbReference type="GO" id="GO:0016887">
    <property type="term" value="F:ATP hydrolysis activity"/>
    <property type="evidence" value="ECO:0007669"/>
    <property type="project" value="InterPro"/>
</dbReference>
<protein>
    <submittedName>
        <fullName evidence="3">CpaF family protein</fullName>
    </submittedName>
</protein>
<dbReference type="SUPFAM" id="SSF52540">
    <property type="entry name" value="P-loop containing nucleoside triphosphate hydrolases"/>
    <property type="match status" value="1"/>
</dbReference>
<sequence length="438" mass="48439">MTLMERVRAAEAEGSPFGAAGRRWMLDELKEEVARLVPGDMIARLSAENPRRARSELKSACMKVFATGRWAHRSVESKERLVVELLDTVFGLGPLQPYIDDPAVTEVMVNGTSSIYVERAGTLERVAPMFSDVAHVRALIDRILAPLGRRVDESSPMVDARLPSGHRVNVVIPPLAVDGPAITIRKFTERAMTLEQMQEMGSFDARVTQLLMWAVQARKNVAVCGGTGSGKTTLLNALSCTISPLERIVTIEDSAELRFTEHPHVVRMEARPRNAEGVGEVTIRDLVRNALRMRPDRIIVGECRGAEALDMLQAMNTGHDGSLTTLHANSPEDMVMRLVTMVRYGLDLPVDVIESNIASALDLVVQTARFRDGRRFVTQIAQVERGSVDALCRVVPLFERRGLDSSGSWSKAPDWIEAAVESKALTREEVGEWMRACF</sequence>
<accession>A0A3N0B666</accession>
<dbReference type="InterPro" id="IPR003593">
    <property type="entry name" value="AAA+_ATPase"/>
</dbReference>
<evidence type="ECO:0000259" key="2">
    <source>
        <dbReference type="SMART" id="SM00382"/>
    </source>
</evidence>
<name>A0A3N0B666_9ACTN</name>
<dbReference type="SMART" id="SM00382">
    <property type="entry name" value="AAA"/>
    <property type="match status" value="1"/>
</dbReference>
<comment type="similarity">
    <text evidence="1">Belongs to the GSP E family.</text>
</comment>
<dbReference type="InterPro" id="IPR050921">
    <property type="entry name" value="T4SS_GSP_E_ATPase"/>
</dbReference>
<comment type="caution">
    <text evidence="3">The sequence shown here is derived from an EMBL/GenBank/DDBJ whole genome shotgun (WGS) entry which is preliminary data.</text>
</comment>
<dbReference type="CDD" id="cd01130">
    <property type="entry name" value="VirB11-like_ATPase"/>
    <property type="match status" value="1"/>
</dbReference>
<gene>
    <name evidence="3" type="ORF">DMP06_01545</name>
</gene>
<feature type="domain" description="AAA+ ATPase" evidence="2">
    <location>
        <begin position="217"/>
        <end position="371"/>
    </location>
</feature>
<dbReference type="Gene3D" id="3.30.450.380">
    <property type="match status" value="1"/>
</dbReference>
<dbReference type="RefSeq" id="WP_123207974.1">
    <property type="nucleotide sequence ID" value="NZ_JBHTHO010000008.1"/>
</dbReference>
<reference evidence="4" key="1">
    <citation type="submission" date="2018-05" db="EMBL/GenBank/DDBJ databases">
        <title>Genome Sequencing of selected type strains of the family Eggerthellaceae.</title>
        <authorList>
            <person name="Danylec N."/>
            <person name="Stoll D.A."/>
            <person name="Doetsch A."/>
            <person name="Huch M."/>
        </authorList>
    </citation>
    <scope>NUCLEOTIDE SEQUENCE [LARGE SCALE GENOMIC DNA]</scope>
    <source>
        <strain evidence="4">DSM 24851</strain>
    </source>
</reference>
<dbReference type="EMBL" id="QIBX01000001">
    <property type="protein sequence ID" value="RNL42116.1"/>
    <property type="molecule type" value="Genomic_DNA"/>
</dbReference>
<proteinExistence type="inferred from homology"/>
<dbReference type="Gene3D" id="3.40.50.300">
    <property type="entry name" value="P-loop containing nucleotide triphosphate hydrolases"/>
    <property type="match status" value="1"/>
</dbReference>
<dbReference type="PANTHER" id="PTHR30486:SF15">
    <property type="entry name" value="TYPE II_IV SECRETION SYSTEM ATPASE"/>
    <property type="match status" value="1"/>
</dbReference>
<dbReference type="Proteomes" id="UP000269591">
    <property type="component" value="Unassembled WGS sequence"/>
</dbReference>
<dbReference type="Pfam" id="PF00437">
    <property type="entry name" value="T2SSE"/>
    <property type="match status" value="1"/>
</dbReference>
<dbReference type="AlphaFoldDB" id="A0A3N0B666"/>
<keyword evidence="4" id="KW-1185">Reference proteome</keyword>
<dbReference type="PANTHER" id="PTHR30486">
    <property type="entry name" value="TWITCHING MOTILITY PROTEIN PILT"/>
    <property type="match status" value="1"/>
</dbReference>
<dbReference type="InterPro" id="IPR001482">
    <property type="entry name" value="T2SS/T4SS_dom"/>
</dbReference>